<dbReference type="PANTHER" id="PTHR21505">
    <property type="entry name" value="MADF DOMAIN-CONTAINING PROTEIN-RELATED"/>
    <property type="match status" value="1"/>
</dbReference>
<dbReference type="EMBL" id="JAPWTK010000064">
    <property type="protein sequence ID" value="KAJ8952809.1"/>
    <property type="molecule type" value="Genomic_DNA"/>
</dbReference>
<name>A0AAV8YM07_9CUCU</name>
<protein>
    <recommendedName>
        <fullName evidence="2">MADF domain-containing protein</fullName>
    </recommendedName>
</protein>
<dbReference type="PANTHER" id="PTHR21505:SF8">
    <property type="entry name" value="DPT-YFP REPRESSOR BY OVEREXPRESSION, ISOFORM D-RELATED"/>
    <property type="match status" value="1"/>
</dbReference>
<feature type="compositionally biased region" description="Low complexity" evidence="1">
    <location>
        <begin position="115"/>
        <end position="127"/>
    </location>
</feature>
<evidence type="ECO:0000313" key="4">
    <source>
        <dbReference type="Proteomes" id="UP001162162"/>
    </source>
</evidence>
<dbReference type="SMART" id="SM00595">
    <property type="entry name" value="MADF"/>
    <property type="match status" value="1"/>
</dbReference>
<sequence length="326" mass="37461">MSDLRQCSRTFLGEFIELYRSFPCLWQVKSAEYSDRNKKNQAYEILIEKFKEIDASANKETYIKKEVAKVIASTKSGTGEDDIYKPSLWYFDKLEFLNDPEKRESFDGESDVDLPTAPSTPAPSTSSNLTESVNLNTTYSRTPNRKRKVPRAEDKTDAVMMKIGEKLQSLQEDSFDRFGKHVADRLRAVAGDQVKIAMKLIGDVLFEAEMVSLNRNCKIYIVGENRLQLFQRPQNIIAENTQQQQQQQHRSQINKEKRQQHNSNIGSYNSYMQTSQQSNQQRPYSLLEIGQHPHTPICPSEYENSDSSCSYLSQYVTNFDPDNSAT</sequence>
<feature type="region of interest" description="Disordered" evidence="1">
    <location>
        <begin position="102"/>
        <end position="156"/>
    </location>
</feature>
<organism evidence="3 4">
    <name type="scientific">Aromia moschata</name>
    <dbReference type="NCBI Taxonomy" id="1265417"/>
    <lineage>
        <taxon>Eukaryota</taxon>
        <taxon>Metazoa</taxon>
        <taxon>Ecdysozoa</taxon>
        <taxon>Arthropoda</taxon>
        <taxon>Hexapoda</taxon>
        <taxon>Insecta</taxon>
        <taxon>Pterygota</taxon>
        <taxon>Neoptera</taxon>
        <taxon>Endopterygota</taxon>
        <taxon>Coleoptera</taxon>
        <taxon>Polyphaga</taxon>
        <taxon>Cucujiformia</taxon>
        <taxon>Chrysomeloidea</taxon>
        <taxon>Cerambycidae</taxon>
        <taxon>Cerambycinae</taxon>
        <taxon>Callichromatini</taxon>
        <taxon>Aromia</taxon>
    </lineage>
</organism>
<evidence type="ECO:0000259" key="2">
    <source>
        <dbReference type="PROSITE" id="PS51029"/>
    </source>
</evidence>
<evidence type="ECO:0000313" key="3">
    <source>
        <dbReference type="EMBL" id="KAJ8952809.1"/>
    </source>
</evidence>
<feature type="domain" description="MADF" evidence="2">
    <location>
        <begin position="14"/>
        <end position="102"/>
    </location>
</feature>
<proteinExistence type="predicted"/>
<dbReference type="PROSITE" id="PS51029">
    <property type="entry name" value="MADF"/>
    <property type="match status" value="1"/>
</dbReference>
<keyword evidence="4" id="KW-1185">Reference proteome</keyword>
<accession>A0AAV8YM07</accession>
<feature type="compositionally biased region" description="Polar residues" evidence="1">
    <location>
        <begin position="261"/>
        <end position="282"/>
    </location>
</feature>
<comment type="caution">
    <text evidence="3">The sequence shown here is derived from an EMBL/GenBank/DDBJ whole genome shotgun (WGS) entry which is preliminary data.</text>
</comment>
<gene>
    <name evidence="3" type="ORF">NQ318_008126</name>
</gene>
<feature type="region of interest" description="Disordered" evidence="1">
    <location>
        <begin position="240"/>
        <end position="282"/>
    </location>
</feature>
<dbReference type="Pfam" id="PF10545">
    <property type="entry name" value="MADF_DNA_bdg"/>
    <property type="match status" value="1"/>
</dbReference>
<dbReference type="Proteomes" id="UP001162162">
    <property type="component" value="Unassembled WGS sequence"/>
</dbReference>
<evidence type="ECO:0000256" key="1">
    <source>
        <dbReference type="SAM" id="MobiDB-lite"/>
    </source>
</evidence>
<dbReference type="AlphaFoldDB" id="A0AAV8YM07"/>
<dbReference type="InterPro" id="IPR006578">
    <property type="entry name" value="MADF-dom"/>
</dbReference>
<reference evidence="3" key="1">
    <citation type="journal article" date="2023" name="Insect Mol. Biol.">
        <title>Genome sequencing provides insights into the evolution of gene families encoding plant cell wall-degrading enzymes in longhorned beetles.</title>
        <authorList>
            <person name="Shin N.R."/>
            <person name="Okamura Y."/>
            <person name="Kirsch R."/>
            <person name="Pauchet Y."/>
        </authorList>
    </citation>
    <scope>NUCLEOTIDE SEQUENCE</scope>
    <source>
        <strain evidence="3">AMC_N1</strain>
    </source>
</reference>
<feature type="compositionally biased region" description="Polar residues" evidence="1">
    <location>
        <begin position="128"/>
        <end position="142"/>
    </location>
</feature>